<organism evidence="2 3">
    <name type="scientific">Streptomyces atrovirens</name>
    <dbReference type="NCBI Taxonomy" id="285556"/>
    <lineage>
        <taxon>Bacteria</taxon>
        <taxon>Bacillati</taxon>
        <taxon>Actinomycetota</taxon>
        <taxon>Actinomycetes</taxon>
        <taxon>Kitasatosporales</taxon>
        <taxon>Streptomycetaceae</taxon>
        <taxon>Streptomyces</taxon>
    </lineage>
</organism>
<accession>A0ABW0DWR6</accession>
<dbReference type="Proteomes" id="UP001596035">
    <property type="component" value="Unassembled WGS sequence"/>
</dbReference>
<feature type="region of interest" description="Disordered" evidence="1">
    <location>
        <begin position="39"/>
        <end position="59"/>
    </location>
</feature>
<proteinExistence type="predicted"/>
<name>A0ABW0DWR6_9ACTN</name>
<evidence type="ECO:0000313" key="2">
    <source>
        <dbReference type="EMBL" id="MFC5241937.1"/>
    </source>
</evidence>
<keyword evidence="3" id="KW-1185">Reference proteome</keyword>
<dbReference type="EMBL" id="JBHSKN010000016">
    <property type="protein sequence ID" value="MFC5241937.1"/>
    <property type="molecule type" value="Genomic_DNA"/>
</dbReference>
<protein>
    <submittedName>
        <fullName evidence="2">Uncharacterized protein</fullName>
    </submittedName>
</protein>
<evidence type="ECO:0000313" key="3">
    <source>
        <dbReference type="Proteomes" id="UP001596035"/>
    </source>
</evidence>
<gene>
    <name evidence="2" type="ORF">ACFPWV_18785</name>
</gene>
<sequence length="121" mass="13225">MLRQQGCDALADPYAETADELAQRLVLTGVGGLTGWRRTAVATEREPQSGGSSFRRPRSEMDFELEWADHFREADRPPVSARDDHGAREAAEGHQVLGSVHVHPVRARGVECLGAPARRPG</sequence>
<comment type="caution">
    <text evidence="2">The sequence shown here is derived from an EMBL/GenBank/DDBJ whole genome shotgun (WGS) entry which is preliminary data.</text>
</comment>
<reference evidence="3" key="1">
    <citation type="journal article" date="2019" name="Int. J. Syst. Evol. Microbiol.">
        <title>The Global Catalogue of Microorganisms (GCM) 10K type strain sequencing project: providing services to taxonomists for standard genome sequencing and annotation.</title>
        <authorList>
            <consortium name="The Broad Institute Genomics Platform"/>
            <consortium name="The Broad Institute Genome Sequencing Center for Infectious Disease"/>
            <person name="Wu L."/>
            <person name="Ma J."/>
        </authorList>
    </citation>
    <scope>NUCLEOTIDE SEQUENCE [LARGE SCALE GENOMIC DNA]</scope>
    <source>
        <strain evidence="3">CGMCC 4.7131</strain>
    </source>
</reference>
<evidence type="ECO:0000256" key="1">
    <source>
        <dbReference type="SAM" id="MobiDB-lite"/>
    </source>
</evidence>
<dbReference type="RefSeq" id="WP_344560340.1">
    <property type="nucleotide sequence ID" value="NZ_BAAATG010000017.1"/>
</dbReference>